<organism evidence="2 3">
    <name type="scientific">Paenibacillus contaminans</name>
    <dbReference type="NCBI Taxonomy" id="450362"/>
    <lineage>
        <taxon>Bacteria</taxon>
        <taxon>Bacillati</taxon>
        <taxon>Bacillota</taxon>
        <taxon>Bacilli</taxon>
        <taxon>Bacillales</taxon>
        <taxon>Paenibacillaceae</taxon>
        <taxon>Paenibacillus</taxon>
    </lineage>
</organism>
<feature type="transmembrane region" description="Helical" evidence="1">
    <location>
        <begin position="175"/>
        <end position="199"/>
    </location>
</feature>
<keyword evidence="1" id="KW-0472">Membrane</keyword>
<dbReference type="Proteomes" id="UP000250369">
    <property type="component" value="Unassembled WGS sequence"/>
</dbReference>
<keyword evidence="1" id="KW-0812">Transmembrane</keyword>
<sequence length="306" mass="33439">MAFRLDFTPSNGNAPPAPHTKNLALQPGSLSFFPSRRDTVVSSTNPLALDQALVRPDLGRIKCSIISRLTPQLTGDTIQLHKKCQLGGWTMVAGNQKVRKGVYGLLAVLAIAVGAYALVLYGMPEGLRNQAFVTEKGKLPELWYNVLWAHAVSSGIALAVGWVQFAKKMRRRNPGVHRVIGYVFAAAVAVGGSTGLYLACYANGGLFAQTGFTALSVLWLYTLYLSLKSIVGARNTEEHGRWMTRCYALTCAAIALRIYTPLAAVLFGVTDTNDSFVVIAWLCWVPNLVIAEFFINRNRSFGTRRI</sequence>
<name>A0A329MNR3_9BACL</name>
<feature type="transmembrane region" description="Helical" evidence="1">
    <location>
        <begin position="142"/>
        <end position="163"/>
    </location>
</feature>
<evidence type="ECO:0000313" key="3">
    <source>
        <dbReference type="Proteomes" id="UP000250369"/>
    </source>
</evidence>
<gene>
    <name evidence="2" type="ORF">DQG23_08980</name>
</gene>
<evidence type="ECO:0008006" key="4">
    <source>
        <dbReference type="Google" id="ProtNLM"/>
    </source>
</evidence>
<feature type="transmembrane region" description="Helical" evidence="1">
    <location>
        <begin position="275"/>
        <end position="295"/>
    </location>
</feature>
<dbReference type="EMBL" id="QMFB01000004">
    <property type="protein sequence ID" value="RAV21414.1"/>
    <property type="molecule type" value="Genomic_DNA"/>
</dbReference>
<feature type="transmembrane region" description="Helical" evidence="1">
    <location>
        <begin position="246"/>
        <end position="269"/>
    </location>
</feature>
<dbReference type="InterPro" id="IPR018750">
    <property type="entry name" value="DUF2306_membrane"/>
</dbReference>
<reference evidence="2 3" key="1">
    <citation type="journal article" date="2009" name="Int. J. Syst. Evol. Microbiol.">
        <title>Paenibacillus contaminans sp. nov., isolated from a contaminated laboratory plate.</title>
        <authorList>
            <person name="Chou J.H."/>
            <person name="Lee J.H."/>
            <person name="Lin M.C."/>
            <person name="Chang P.S."/>
            <person name="Arun A.B."/>
            <person name="Young C.C."/>
            <person name="Chen W.M."/>
        </authorList>
    </citation>
    <scope>NUCLEOTIDE SEQUENCE [LARGE SCALE GENOMIC DNA]</scope>
    <source>
        <strain evidence="2 3">CKOBP-6</strain>
    </source>
</reference>
<dbReference type="Pfam" id="PF10067">
    <property type="entry name" value="DUF2306"/>
    <property type="match status" value="1"/>
</dbReference>
<proteinExistence type="predicted"/>
<comment type="caution">
    <text evidence="2">The sequence shown here is derived from an EMBL/GenBank/DDBJ whole genome shotgun (WGS) entry which is preliminary data.</text>
</comment>
<feature type="transmembrane region" description="Helical" evidence="1">
    <location>
        <begin position="205"/>
        <end position="225"/>
    </location>
</feature>
<accession>A0A329MNR3</accession>
<evidence type="ECO:0000256" key="1">
    <source>
        <dbReference type="SAM" id="Phobius"/>
    </source>
</evidence>
<evidence type="ECO:0000313" key="2">
    <source>
        <dbReference type="EMBL" id="RAV21414.1"/>
    </source>
</evidence>
<protein>
    <recommendedName>
        <fullName evidence="4">DUF2306 domain-containing protein</fullName>
    </recommendedName>
</protein>
<keyword evidence="3" id="KW-1185">Reference proteome</keyword>
<dbReference type="AlphaFoldDB" id="A0A329MNR3"/>
<keyword evidence="1" id="KW-1133">Transmembrane helix</keyword>
<feature type="transmembrane region" description="Helical" evidence="1">
    <location>
        <begin position="101"/>
        <end position="122"/>
    </location>
</feature>